<dbReference type="EMBL" id="VLLB01000001">
    <property type="protein sequence ID" value="TWI70030.1"/>
    <property type="molecule type" value="Genomic_DNA"/>
</dbReference>
<comment type="caution">
    <text evidence="2">The sequence shown here is derived from an EMBL/GenBank/DDBJ whole genome shotgun (WGS) entry which is preliminary data.</text>
</comment>
<proteinExistence type="predicted"/>
<keyword evidence="1" id="KW-0732">Signal</keyword>
<keyword evidence="3" id="KW-1185">Reference proteome</keyword>
<evidence type="ECO:0000256" key="1">
    <source>
        <dbReference type="SAM" id="SignalP"/>
    </source>
</evidence>
<gene>
    <name evidence="2" type="ORF">IP91_01108</name>
</gene>
<evidence type="ECO:0000313" key="2">
    <source>
        <dbReference type="EMBL" id="TWI70030.1"/>
    </source>
</evidence>
<evidence type="ECO:0008006" key="4">
    <source>
        <dbReference type="Google" id="ProtNLM"/>
    </source>
</evidence>
<accession>A0A562RNN4</accession>
<name>A0A562RNN4_9BURK</name>
<evidence type="ECO:0000313" key="3">
    <source>
        <dbReference type="Proteomes" id="UP000318431"/>
    </source>
</evidence>
<dbReference type="PROSITE" id="PS50096">
    <property type="entry name" value="IQ"/>
    <property type="match status" value="1"/>
</dbReference>
<dbReference type="AlphaFoldDB" id="A0A562RNN4"/>
<protein>
    <recommendedName>
        <fullName evidence="4">DUF2059 domain-containing protein</fullName>
    </recommendedName>
</protein>
<feature type="chain" id="PRO_5022065378" description="DUF2059 domain-containing protein" evidence="1">
    <location>
        <begin position="27"/>
        <end position="182"/>
    </location>
</feature>
<sequence>MKFAVQAVAVQAILSTALFMEAPALAVAPAAPAAATSPAHVKSVEALLGAMHIEKALRGVAARSKYQSDAQRQTVFAKIDKVPPAEIYRRLAPPLTRTISEETATEMTRFYTTPYGQQVINKKYNSGPQIMMSGVTPAVPPEEKKERKRPAYVKASKELADAGAAIDHEAFVLLQQINKEKR</sequence>
<reference evidence="2 3" key="1">
    <citation type="journal article" date="2015" name="Stand. Genomic Sci.">
        <title>Genomic Encyclopedia of Bacterial and Archaeal Type Strains, Phase III: the genomes of soil and plant-associated and newly described type strains.</title>
        <authorList>
            <person name="Whitman W.B."/>
            <person name="Woyke T."/>
            <person name="Klenk H.P."/>
            <person name="Zhou Y."/>
            <person name="Lilburn T.G."/>
            <person name="Beck B.J."/>
            <person name="De Vos P."/>
            <person name="Vandamme P."/>
            <person name="Eisen J.A."/>
            <person name="Garrity G."/>
            <person name="Hugenholtz P."/>
            <person name="Kyrpides N.C."/>
        </authorList>
    </citation>
    <scope>NUCLEOTIDE SEQUENCE [LARGE SCALE GENOMIC DNA]</scope>
    <source>
        <strain evidence="2 3">CGMCC 1.10822</strain>
    </source>
</reference>
<organism evidence="2 3">
    <name type="scientific">Pseudoduganella lurida</name>
    <dbReference type="NCBI Taxonomy" id="1036180"/>
    <lineage>
        <taxon>Bacteria</taxon>
        <taxon>Pseudomonadati</taxon>
        <taxon>Pseudomonadota</taxon>
        <taxon>Betaproteobacteria</taxon>
        <taxon>Burkholderiales</taxon>
        <taxon>Oxalobacteraceae</taxon>
        <taxon>Telluria group</taxon>
        <taxon>Pseudoduganella</taxon>
    </lineage>
</organism>
<feature type="signal peptide" evidence="1">
    <location>
        <begin position="1"/>
        <end position="26"/>
    </location>
</feature>
<dbReference type="Proteomes" id="UP000318431">
    <property type="component" value="Unassembled WGS sequence"/>
</dbReference>